<evidence type="ECO:0000256" key="7">
    <source>
        <dbReference type="ARBA" id="ARBA00022813"/>
    </source>
</evidence>
<dbReference type="AlphaFoldDB" id="A0A1F5YDZ5"/>
<comment type="function">
    <text evidence="13">Represses a number of genes involved in the response to DNA damage (SOS response), including recA and lexA. In the presence of single-stranded DNA, RecA interacts with LexA causing an autocatalytic cleavage which disrupts the DNA-binding part of LexA, leading to derepression of the SOS regulon and eventually DNA repair.</text>
</comment>
<dbReference type="PRINTS" id="PR00726">
    <property type="entry name" value="LEXASERPTASE"/>
</dbReference>
<dbReference type="InterPro" id="IPR039418">
    <property type="entry name" value="LexA-like"/>
</dbReference>
<evidence type="ECO:0000313" key="18">
    <source>
        <dbReference type="Proteomes" id="UP000176992"/>
    </source>
</evidence>
<dbReference type="GO" id="GO:0006508">
    <property type="term" value="P:proteolysis"/>
    <property type="evidence" value="ECO:0007669"/>
    <property type="project" value="InterPro"/>
</dbReference>
<dbReference type="SUPFAM" id="SSF46785">
    <property type="entry name" value="Winged helix' DNA-binding domain"/>
    <property type="match status" value="1"/>
</dbReference>
<dbReference type="FunFam" id="2.10.109.10:FF:000001">
    <property type="entry name" value="LexA repressor"/>
    <property type="match status" value="1"/>
</dbReference>
<evidence type="ECO:0000256" key="11">
    <source>
        <dbReference type="ARBA" id="ARBA00023204"/>
    </source>
</evidence>
<evidence type="ECO:0000256" key="4">
    <source>
        <dbReference type="ARBA" id="ARBA00022705"/>
    </source>
</evidence>
<dbReference type="InterPro" id="IPR006197">
    <property type="entry name" value="Peptidase_S24_LexA"/>
</dbReference>
<evidence type="ECO:0000256" key="2">
    <source>
        <dbReference type="ARBA" id="ARBA00011738"/>
    </source>
</evidence>
<keyword evidence="12 13" id="KW-0742">SOS response</keyword>
<dbReference type="GO" id="GO:0045892">
    <property type="term" value="P:negative regulation of DNA-templated transcription"/>
    <property type="evidence" value="ECO:0007669"/>
    <property type="project" value="UniProtKB-UniRule"/>
</dbReference>
<keyword evidence="3 13" id="KW-0678">Repressor</keyword>
<keyword evidence="8 13" id="KW-0805">Transcription regulation</keyword>
<name>A0A1F5YDZ5_9BACT</name>
<dbReference type="GO" id="GO:0006281">
    <property type="term" value="P:DNA repair"/>
    <property type="evidence" value="ECO:0007669"/>
    <property type="project" value="UniProtKB-UniRule"/>
</dbReference>
<keyword evidence="11 13" id="KW-0234">DNA repair</keyword>
<dbReference type="PANTHER" id="PTHR33516">
    <property type="entry name" value="LEXA REPRESSOR"/>
    <property type="match status" value="1"/>
</dbReference>
<gene>
    <name evidence="13" type="primary">lexA</name>
    <name evidence="17" type="ORF">A2Z86_05070</name>
</gene>
<feature type="DNA-binding region" description="H-T-H motif" evidence="13">
    <location>
        <begin position="27"/>
        <end position="47"/>
    </location>
</feature>
<dbReference type="Proteomes" id="UP000176992">
    <property type="component" value="Unassembled WGS sequence"/>
</dbReference>
<evidence type="ECO:0000256" key="13">
    <source>
        <dbReference type="HAMAP-Rule" id="MF_00015"/>
    </source>
</evidence>
<evidence type="ECO:0000313" key="17">
    <source>
        <dbReference type="EMBL" id="OGF98071.1"/>
    </source>
</evidence>
<proteinExistence type="inferred from homology"/>
<comment type="subunit">
    <text evidence="2 13">Homodimer.</text>
</comment>
<dbReference type="SUPFAM" id="SSF51306">
    <property type="entry name" value="LexA/Signal peptidase"/>
    <property type="match status" value="1"/>
</dbReference>
<accession>A0A1F5YDZ5</accession>
<dbReference type="InterPro" id="IPR036286">
    <property type="entry name" value="LexA/Signal_pep-like_sf"/>
</dbReference>
<dbReference type="InterPro" id="IPR036390">
    <property type="entry name" value="WH_DNA-bd_sf"/>
</dbReference>
<keyword evidence="9 13" id="KW-0238">DNA-binding</keyword>
<evidence type="ECO:0000256" key="9">
    <source>
        <dbReference type="ARBA" id="ARBA00023125"/>
    </source>
</evidence>
<sequence>MYLTRRQKEILDFIGEHIESFGYAPSIEEICARFGLNSTATVHKHLSNLEAKGLIRRLSNRSRAIELCRGGERGGSSAALSVPLLGKIAAGRPIEALEVPESIDLPGSLVGRRPTFVLKVEGDSMIDEQIRDGDYVIVEQAETAGEGQIVVALIGGEEATLKRFYREKGGVRLQPANVNLSPIILRDGEFRIQGVVIGVLRKY</sequence>
<dbReference type="InterPro" id="IPR050077">
    <property type="entry name" value="LexA_repressor"/>
</dbReference>
<dbReference type="GO" id="GO:0003677">
    <property type="term" value="F:DNA binding"/>
    <property type="evidence" value="ECO:0007669"/>
    <property type="project" value="UniProtKB-UniRule"/>
</dbReference>
<organism evidence="17 18">
    <name type="scientific">Candidatus Glassbacteria bacterium GWA2_58_10</name>
    <dbReference type="NCBI Taxonomy" id="1817865"/>
    <lineage>
        <taxon>Bacteria</taxon>
        <taxon>Candidatus Glassiibacteriota</taxon>
    </lineage>
</organism>
<feature type="domain" description="Peptidase S24/S26A/S26B/S26C" evidence="15">
    <location>
        <begin position="83"/>
        <end position="197"/>
    </location>
</feature>
<reference evidence="17 18" key="1">
    <citation type="journal article" date="2016" name="Nat. Commun.">
        <title>Thousands of microbial genomes shed light on interconnected biogeochemical processes in an aquifer system.</title>
        <authorList>
            <person name="Anantharaman K."/>
            <person name="Brown C.T."/>
            <person name="Hug L.A."/>
            <person name="Sharon I."/>
            <person name="Castelle C.J."/>
            <person name="Probst A.J."/>
            <person name="Thomas B.C."/>
            <person name="Singh A."/>
            <person name="Wilkins M.J."/>
            <person name="Karaoz U."/>
            <person name="Brodie E.L."/>
            <person name="Williams K.H."/>
            <person name="Hubbard S.S."/>
            <person name="Banfield J.F."/>
        </authorList>
    </citation>
    <scope>NUCLEOTIDE SEQUENCE [LARGE SCALE GENOMIC DNA]</scope>
</reference>
<keyword evidence="10 13" id="KW-0804">Transcription</keyword>
<evidence type="ECO:0000256" key="3">
    <source>
        <dbReference type="ARBA" id="ARBA00022491"/>
    </source>
</evidence>
<dbReference type="CDD" id="cd06529">
    <property type="entry name" value="S24_LexA-like"/>
    <property type="match status" value="1"/>
</dbReference>
<keyword evidence="5 13" id="KW-0227">DNA damage</keyword>
<dbReference type="HAMAP" id="MF_00015">
    <property type="entry name" value="LexA"/>
    <property type="match status" value="1"/>
</dbReference>
<evidence type="ECO:0000256" key="8">
    <source>
        <dbReference type="ARBA" id="ARBA00023015"/>
    </source>
</evidence>
<evidence type="ECO:0000259" key="16">
    <source>
        <dbReference type="Pfam" id="PF01726"/>
    </source>
</evidence>
<feature type="site" description="Cleavage; by autolysis" evidence="13">
    <location>
        <begin position="90"/>
        <end position="91"/>
    </location>
</feature>
<comment type="similarity">
    <text evidence="1 13 14">Belongs to the peptidase S24 family.</text>
</comment>
<evidence type="ECO:0000256" key="6">
    <source>
        <dbReference type="ARBA" id="ARBA00022801"/>
    </source>
</evidence>
<evidence type="ECO:0000256" key="5">
    <source>
        <dbReference type="ARBA" id="ARBA00022763"/>
    </source>
</evidence>
<dbReference type="GO" id="GO:0004252">
    <property type="term" value="F:serine-type endopeptidase activity"/>
    <property type="evidence" value="ECO:0007669"/>
    <property type="project" value="UniProtKB-UniRule"/>
</dbReference>
<evidence type="ECO:0000256" key="10">
    <source>
        <dbReference type="ARBA" id="ARBA00023163"/>
    </source>
</evidence>
<dbReference type="Gene3D" id="2.10.109.10">
    <property type="entry name" value="Umud Fragment, subunit A"/>
    <property type="match status" value="1"/>
</dbReference>
<dbReference type="Pfam" id="PF01726">
    <property type="entry name" value="LexA_DNA_bind"/>
    <property type="match status" value="1"/>
</dbReference>
<dbReference type="GO" id="GO:0009432">
    <property type="term" value="P:SOS response"/>
    <property type="evidence" value="ECO:0007669"/>
    <property type="project" value="UniProtKB-UniRule"/>
</dbReference>
<comment type="caution">
    <text evidence="17">The sequence shown here is derived from an EMBL/GenBank/DDBJ whole genome shotgun (WGS) entry which is preliminary data.</text>
</comment>
<dbReference type="InterPro" id="IPR006199">
    <property type="entry name" value="LexA_DNA-bd_dom"/>
</dbReference>
<keyword evidence="6 13" id="KW-0378">Hydrolase</keyword>
<evidence type="ECO:0000256" key="12">
    <source>
        <dbReference type="ARBA" id="ARBA00023236"/>
    </source>
</evidence>
<keyword evidence="7 13" id="KW-0068">Autocatalytic cleavage</keyword>
<comment type="catalytic activity">
    <reaction evidence="13">
        <text>Hydrolysis of Ala-|-Gly bond in repressor LexA.</text>
        <dbReference type="EC" id="3.4.21.88"/>
    </reaction>
</comment>
<evidence type="ECO:0000256" key="1">
    <source>
        <dbReference type="ARBA" id="ARBA00007484"/>
    </source>
</evidence>
<dbReference type="FunFam" id="1.10.10.10:FF:000009">
    <property type="entry name" value="LexA repressor"/>
    <property type="match status" value="1"/>
</dbReference>
<feature type="domain" description="LexA repressor DNA-binding" evidence="16">
    <location>
        <begin position="3"/>
        <end position="64"/>
    </location>
</feature>
<keyword evidence="4 13" id="KW-0235">DNA replication</keyword>
<dbReference type="Pfam" id="PF00717">
    <property type="entry name" value="Peptidase_S24"/>
    <property type="match status" value="1"/>
</dbReference>
<feature type="active site" description="For autocatalytic cleavage activity" evidence="13">
    <location>
        <position position="124"/>
    </location>
</feature>
<dbReference type="InterPro" id="IPR006200">
    <property type="entry name" value="LexA"/>
</dbReference>
<dbReference type="EC" id="3.4.21.88" evidence="13"/>
<dbReference type="EMBL" id="MFIV01000175">
    <property type="protein sequence ID" value="OGF98071.1"/>
    <property type="molecule type" value="Genomic_DNA"/>
</dbReference>
<protein>
    <recommendedName>
        <fullName evidence="13">LexA repressor</fullName>
        <ecNumber evidence="13">3.4.21.88</ecNumber>
    </recommendedName>
</protein>
<dbReference type="InterPro" id="IPR015927">
    <property type="entry name" value="Peptidase_S24_S26A/B/C"/>
</dbReference>
<dbReference type="GO" id="GO:0006260">
    <property type="term" value="P:DNA replication"/>
    <property type="evidence" value="ECO:0007669"/>
    <property type="project" value="UniProtKB-UniRule"/>
</dbReference>
<dbReference type="InterPro" id="IPR036388">
    <property type="entry name" value="WH-like_DNA-bd_sf"/>
</dbReference>
<dbReference type="NCBIfam" id="TIGR00498">
    <property type="entry name" value="lexA"/>
    <property type="match status" value="1"/>
</dbReference>
<feature type="active site" description="For autocatalytic cleavage activity" evidence="13">
    <location>
        <position position="162"/>
    </location>
</feature>
<evidence type="ECO:0000256" key="14">
    <source>
        <dbReference type="RuleBase" id="RU003991"/>
    </source>
</evidence>
<dbReference type="PANTHER" id="PTHR33516:SF2">
    <property type="entry name" value="LEXA REPRESSOR-RELATED"/>
    <property type="match status" value="1"/>
</dbReference>
<dbReference type="Gene3D" id="1.10.10.10">
    <property type="entry name" value="Winged helix-like DNA-binding domain superfamily/Winged helix DNA-binding domain"/>
    <property type="match status" value="1"/>
</dbReference>
<evidence type="ECO:0000259" key="15">
    <source>
        <dbReference type="Pfam" id="PF00717"/>
    </source>
</evidence>